<evidence type="ECO:0000313" key="2">
    <source>
        <dbReference type="Proteomes" id="UP000033607"/>
    </source>
</evidence>
<reference evidence="1 2" key="1">
    <citation type="submission" date="2015-06" db="EMBL/GenBank/DDBJ databases">
        <title>Draft genome assembly of filamentous brackish cyanobacterium Limnoraphis robusta strain CS-951.</title>
        <authorList>
            <person name="Willis A."/>
            <person name="Parks M."/>
            <person name="Burford M.A."/>
        </authorList>
    </citation>
    <scope>NUCLEOTIDE SEQUENCE [LARGE SCALE GENOMIC DNA]</scope>
    <source>
        <strain evidence="1 2">CS-951</strain>
    </source>
</reference>
<sequence>MSQLPTNDQTLINFLKQYRSTAPEATPELEELIMATLDTDDRLKESQHQSSPRTTIQALGWVSSLIAASLTLLWIGDRILHPPSLTTREQSQLEGFIESNWEGAMEETQETSWFTMLESSKD</sequence>
<organism evidence="1 2">
    <name type="scientific">Limnoraphis robusta CS-951</name>
    <dbReference type="NCBI Taxonomy" id="1637645"/>
    <lineage>
        <taxon>Bacteria</taxon>
        <taxon>Bacillati</taxon>
        <taxon>Cyanobacteriota</taxon>
        <taxon>Cyanophyceae</taxon>
        <taxon>Oscillatoriophycideae</taxon>
        <taxon>Oscillatoriales</taxon>
        <taxon>Sirenicapillariaceae</taxon>
        <taxon>Limnoraphis</taxon>
    </lineage>
</organism>
<dbReference type="RefSeq" id="WP_046276716.1">
    <property type="nucleotide sequence ID" value="NZ_LATL02000056.1"/>
</dbReference>
<proteinExistence type="predicted"/>
<dbReference type="Proteomes" id="UP000033607">
    <property type="component" value="Unassembled WGS sequence"/>
</dbReference>
<comment type="caution">
    <text evidence="1">The sequence shown here is derived from an EMBL/GenBank/DDBJ whole genome shotgun (WGS) entry which is preliminary data.</text>
</comment>
<dbReference type="EMBL" id="LATL02000056">
    <property type="protein sequence ID" value="KKD39785.1"/>
    <property type="molecule type" value="Genomic_DNA"/>
</dbReference>
<dbReference type="AlphaFoldDB" id="A0A0F5YNM7"/>
<dbReference type="OrthoDB" id="582668at2"/>
<evidence type="ECO:0000313" key="1">
    <source>
        <dbReference type="EMBL" id="KKD39785.1"/>
    </source>
</evidence>
<name>A0A0F5YNM7_9CYAN</name>
<gene>
    <name evidence="1" type="ORF">WN50_01430</name>
</gene>
<accession>A0A0F5YNM7</accession>
<protein>
    <submittedName>
        <fullName evidence="1">Uncharacterized protein</fullName>
    </submittedName>
</protein>